<reference evidence="2 3" key="1">
    <citation type="submission" date="2017-11" db="EMBL/GenBank/DDBJ databases">
        <title>De novo assembly and phasing of dikaryotic genomes from two isolates of Puccinia coronata f. sp. avenae, the causal agent of oat crown rust.</title>
        <authorList>
            <person name="Miller M.E."/>
            <person name="Zhang Y."/>
            <person name="Omidvar V."/>
            <person name="Sperschneider J."/>
            <person name="Schwessinger B."/>
            <person name="Raley C."/>
            <person name="Palmer J.M."/>
            <person name="Garnica D."/>
            <person name="Upadhyaya N."/>
            <person name="Rathjen J."/>
            <person name="Taylor J.M."/>
            <person name="Park R.F."/>
            <person name="Dodds P.N."/>
            <person name="Hirsch C.D."/>
            <person name="Kianian S.F."/>
            <person name="Figueroa M."/>
        </authorList>
    </citation>
    <scope>NUCLEOTIDE SEQUENCE [LARGE SCALE GENOMIC DNA]</scope>
    <source>
        <strain evidence="2">12NC29</strain>
    </source>
</reference>
<evidence type="ECO:0000313" key="3">
    <source>
        <dbReference type="Proteomes" id="UP000235388"/>
    </source>
</evidence>
<evidence type="ECO:0000256" key="1">
    <source>
        <dbReference type="SAM" id="MobiDB-lite"/>
    </source>
</evidence>
<feature type="region of interest" description="Disordered" evidence="1">
    <location>
        <begin position="70"/>
        <end position="90"/>
    </location>
</feature>
<keyword evidence="3" id="KW-1185">Reference proteome</keyword>
<dbReference type="OrthoDB" id="2502642at2759"/>
<name>A0A2N5TWI5_9BASI</name>
<proteinExistence type="predicted"/>
<gene>
    <name evidence="2" type="ORF">PCANC_20135</name>
</gene>
<dbReference type="Proteomes" id="UP000235388">
    <property type="component" value="Unassembled WGS sequence"/>
</dbReference>
<protein>
    <submittedName>
        <fullName evidence="2">Uncharacterized protein</fullName>
    </submittedName>
</protein>
<organism evidence="2 3">
    <name type="scientific">Puccinia coronata f. sp. avenae</name>
    <dbReference type="NCBI Taxonomy" id="200324"/>
    <lineage>
        <taxon>Eukaryota</taxon>
        <taxon>Fungi</taxon>
        <taxon>Dikarya</taxon>
        <taxon>Basidiomycota</taxon>
        <taxon>Pucciniomycotina</taxon>
        <taxon>Pucciniomycetes</taxon>
        <taxon>Pucciniales</taxon>
        <taxon>Pucciniaceae</taxon>
        <taxon>Puccinia</taxon>
    </lineage>
</organism>
<dbReference type="EMBL" id="PGCJ01000397">
    <property type="protein sequence ID" value="PLW29842.1"/>
    <property type="molecule type" value="Genomic_DNA"/>
</dbReference>
<accession>A0A2N5TWI5</accession>
<sequence length="549" mass="61278">MRWRCVQTASRLKHDLGLLRTHSSSATQRTTYADYCLSIGLSEEPHPIRKILSVKSFACPSSSPRCFSTSKHLTGSDPANRRTGELSTGAQQPSTCYHAEFQRAQSDKNIIRILELCQELKQRPPSQEDLKLAYRHLVSILGHYGLWTQVYATVNELLELVPLHHMDDQLWATIVDAFTRCNRSTDVVYSLIISTGQNNMGPLTITALLRAAILQSNLSQSLFLLQTASTSALLPLLPKISLIQLAASLAEQAQLPLAQDLVHSFVIPITANDHPDCIRGLVSLLRTCVNRSDPQSTLYYYSYLTTHHGEAMEELLDDGLIVEMISLSSRHIMPDLTLNVLSQLVRSKRKLETVHLFPAIIALSRSGDKMVEAVEMVVRAGKLLHIGPPESELLRFSLMVGHLGGLHAYRHLVVHSHPDQDTAEKESWTKKRERAVEALDRSKQLCKELLIEKPAHHPTEHPSSAVALALINSLIQADLELGRPAEALATFKTFFQYRPSTPQIFQPDCHTLTCLTNAAEQASDDDLVIRDEILSTIHHLQRTSSEPLV</sequence>
<dbReference type="AlphaFoldDB" id="A0A2N5TWI5"/>
<comment type="caution">
    <text evidence="2">The sequence shown here is derived from an EMBL/GenBank/DDBJ whole genome shotgun (WGS) entry which is preliminary data.</text>
</comment>
<evidence type="ECO:0000313" key="2">
    <source>
        <dbReference type="EMBL" id="PLW29842.1"/>
    </source>
</evidence>